<accession>A0A7R8H089</accession>
<gene>
    <name evidence="1" type="ORF">LSAA_1724</name>
</gene>
<evidence type="ECO:0000313" key="2">
    <source>
        <dbReference type="Proteomes" id="UP000675881"/>
    </source>
</evidence>
<evidence type="ECO:0000313" key="1">
    <source>
        <dbReference type="EMBL" id="CAF2765303.1"/>
    </source>
</evidence>
<dbReference type="AlphaFoldDB" id="A0A7R8H089"/>
<name>A0A7R8H089_LEPSM</name>
<proteinExistence type="predicted"/>
<organism evidence="1 2">
    <name type="scientific">Lepeophtheirus salmonis</name>
    <name type="common">Salmon louse</name>
    <name type="synonym">Caligus salmonis</name>
    <dbReference type="NCBI Taxonomy" id="72036"/>
    <lineage>
        <taxon>Eukaryota</taxon>
        <taxon>Metazoa</taxon>
        <taxon>Ecdysozoa</taxon>
        <taxon>Arthropoda</taxon>
        <taxon>Crustacea</taxon>
        <taxon>Multicrustacea</taxon>
        <taxon>Hexanauplia</taxon>
        <taxon>Copepoda</taxon>
        <taxon>Siphonostomatoida</taxon>
        <taxon>Caligidae</taxon>
        <taxon>Lepeophtheirus</taxon>
    </lineage>
</organism>
<dbReference type="EMBL" id="HG994580">
    <property type="protein sequence ID" value="CAF2765303.1"/>
    <property type="molecule type" value="Genomic_DNA"/>
</dbReference>
<keyword evidence="2" id="KW-1185">Reference proteome</keyword>
<reference evidence="1" key="1">
    <citation type="submission" date="2021-02" db="EMBL/GenBank/DDBJ databases">
        <authorList>
            <person name="Bekaert M."/>
        </authorList>
    </citation>
    <scope>NUCLEOTIDE SEQUENCE</scope>
    <source>
        <strain evidence="1">IoA-00</strain>
    </source>
</reference>
<dbReference type="OrthoDB" id="6433824at2759"/>
<sequence>MLVKKNNFECEIWDEVIIQRYEEIDNIFKAWLLDPSPVQDEHVRIRLPSSIFNKDASSMDGSVDTGEVEIEVEASFDKIKQIEYYDPYEKNTNLMESLECHLLKKK</sequence>
<dbReference type="Proteomes" id="UP000675881">
    <property type="component" value="Chromosome 1"/>
</dbReference>
<protein>
    <submittedName>
        <fullName evidence="1">(salmon louse) hypothetical protein</fullName>
    </submittedName>
</protein>